<proteinExistence type="predicted"/>
<dbReference type="EMBL" id="LBXL01000016">
    <property type="protein sequence ID" value="KKR29996.1"/>
    <property type="molecule type" value="Genomic_DNA"/>
</dbReference>
<dbReference type="Pfam" id="PF00717">
    <property type="entry name" value="Peptidase_S24"/>
    <property type="match status" value="1"/>
</dbReference>
<dbReference type="AlphaFoldDB" id="A0A0G0PY05"/>
<evidence type="ECO:0000313" key="2">
    <source>
        <dbReference type="EMBL" id="KKR29996.1"/>
    </source>
</evidence>
<reference evidence="2 3" key="1">
    <citation type="journal article" date="2015" name="Nature">
        <title>rRNA introns, odd ribosomes, and small enigmatic genomes across a large radiation of phyla.</title>
        <authorList>
            <person name="Brown C.T."/>
            <person name="Hug L.A."/>
            <person name="Thomas B.C."/>
            <person name="Sharon I."/>
            <person name="Castelle C.J."/>
            <person name="Singh A."/>
            <person name="Wilkins M.J."/>
            <person name="Williams K.H."/>
            <person name="Banfield J.F."/>
        </authorList>
    </citation>
    <scope>NUCLEOTIDE SEQUENCE [LARGE SCALE GENOMIC DNA]</scope>
</reference>
<sequence length="211" mass="23541">MHIIQEKIMDLFENHKTIPLNYHQIGKLVGAEHPQKIKHHLSQLEKRGFIKIDQSNETISAMKLGTIRNTDLIAIPIVGSANCGQAVTYAEENIEGYLKISRSLLKKKKGIIAIRANGNSMNKANIGGHSIENGDFVLIDYDDKVPQDDDYVLSIIDGLANIKKFIQDEANQQIVLLSESTADYSPIYIDPSNYDYIINGKVIGVLKKPVL</sequence>
<dbReference type="InterPro" id="IPR039418">
    <property type="entry name" value="LexA-like"/>
</dbReference>
<dbReference type="PANTHER" id="PTHR33516">
    <property type="entry name" value="LEXA REPRESSOR"/>
    <property type="match status" value="1"/>
</dbReference>
<dbReference type="SUPFAM" id="SSF51306">
    <property type="entry name" value="LexA/Signal peptidase"/>
    <property type="match status" value="1"/>
</dbReference>
<dbReference type="CDD" id="cd06529">
    <property type="entry name" value="S24_LexA-like"/>
    <property type="match status" value="1"/>
</dbReference>
<dbReference type="Gene3D" id="2.10.109.10">
    <property type="entry name" value="Umud Fragment, subunit A"/>
    <property type="match status" value="1"/>
</dbReference>
<accession>A0A0G0PY05</accession>
<name>A0A0G0PY05_9BACT</name>
<dbReference type="InterPro" id="IPR050077">
    <property type="entry name" value="LexA_repressor"/>
</dbReference>
<dbReference type="InterPro" id="IPR015927">
    <property type="entry name" value="Peptidase_S24_S26A/B/C"/>
</dbReference>
<evidence type="ECO:0000259" key="1">
    <source>
        <dbReference type="Pfam" id="PF00717"/>
    </source>
</evidence>
<gene>
    <name evidence="2" type="ORF">UT61_C0016G0007</name>
</gene>
<comment type="caution">
    <text evidence="2">The sequence shown here is derived from an EMBL/GenBank/DDBJ whole genome shotgun (WGS) entry which is preliminary data.</text>
</comment>
<organism evidence="2 3">
    <name type="scientific">Candidatus Woesebacteria bacterium GW2011_GWA1_39_8</name>
    <dbReference type="NCBI Taxonomy" id="1618552"/>
    <lineage>
        <taxon>Bacteria</taxon>
        <taxon>Candidatus Woeseibacteriota</taxon>
    </lineage>
</organism>
<feature type="domain" description="Peptidase S24/S26A/S26B/S26C" evidence="1">
    <location>
        <begin position="76"/>
        <end position="203"/>
    </location>
</feature>
<evidence type="ECO:0000313" key="3">
    <source>
        <dbReference type="Proteomes" id="UP000034793"/>
    </source>
</evidence>
<dbReference type="Proteomes" id="UP000034793">
    <property type="component" value="Unassembled WGS sequence"/>
</dbReference>
<dbReference type="InterPro" id="IPR036286">
    <property type="entry name" value="LexA/Signal_pep-like_sf"/>
</dbReference>
<protein>
    <recommendedName>
        <fullName evidence="1">Peptidase S24/S26A/S26B/S26C domain-containing protein</fullName>
    </recommendedName>
</protein>
<dbReference type="PANTHER" id="PTHR33516:SF2">
    <property type="entry name" value="LEXA REPRESSOR-RELATED"/>
    <property type="match status" value="1"/>
</dbReference>